<comment type="similarity">
    <text evidence="1">Belongs to the eukaryotic ribosomal protein eL28 family.</text>
</comment>
<dbReference type="GO" id="GO:0006412">
    <property type="term" value="P:translation"/>
    <property type="evidence" value="ECO:0007669"/>
    <property type="project" value="InterPro"/>
</dbReference>
<evidence type="ECO:0000256" key="4">
    <source>
        <dbReference type="SAM" id="MobiDB-lite"/>
    </source>
</evidence>
<dbReference type="InterPro" id="IPR029004">
    <property type="entry name" value="Ribosomal_eL28/Mak16"/>
</dbReference>
<dbReference type="InterPro" id="IPR002672">
    <property type="entry name" value="Ribosomal_eL28"/>
</dbReference>
<dbReference type="AlphaFoldDB" id="A0A0B7K0N5"/>
<dbReference type="EMBL" id="CDPU01000010">
    <property type="protein sequence ID" value="CEO48465.1"/>
    <property type="molecule type" value="Genomic_DNA"/>
</dbReference>
<reference evidence="7" key="2">
    <citation type="submission" date="2020-10" db="EMBL/GenBank/DDBJ databases">
        <title>High-Quality Genome Resource of Clonostachys rosea strain S41 by Oxford Nanopore Long-Read Sequencing.</title>
        <authorList>
            <person name="Wang H."/>
        </authorList>
    </citation>
    <scope>NUCLEOTIDE SEQUENCE</scope>
    <source>
        <strain evidence="7">S41</strain>
    </source>
</reference>
<keyword evidence="2" id="KW-0689">Ribosomal protein</keyword>
<dbReference type="GO" id="GO:0005840">
    <property type="term" value="C:ribosome"/>
    <property type="evidence" value="ECO:0007669"/>
    <property type="project" value="UniProtKB-KW"/>
</dbReference>
<evidence type="ECO:0000256" key="1">
    <source>
        <dbReference type="ARBA" id="ARBA00007926"/>
    </source>
</evidence>
<evidence type="ECO:0000313" key="7">
    <source>
        <dbReference type="EMBL" id="KAF9745519.1"/>
    </source>
</evidence>
<protein>
    <recommendedName>
        <fullName evidence="5">Ribosomal eL28/Mak16 domain-containing protein</fullName>
    </recommendedName>
</protein>
<accession>A0A0B7K0N5</accession>
<proteinExistence type="inferred from homology"/>
<name>A0A0B7K0N5_BIOOC</name>
<keyword evidence="3" id="KW-0687">Ribonucleoprotein</keyword>
<dbReference type="GO" id="GO:1990904">
    <property type="term" value="C:ribonucleoprotein complex"/>
    <property type="evidence" value="ECO:0007669"/>
    <property type="project" value="UniProtKB-KW"/>
</dbReference>
<dbReference type="Pfam" id="PF01778">
    <property type="entry name" value="Ribosomal_L28e"/>
    <property type="match status" value="1"/>
</dbReference>
<organism evidence="6">
    <name type="scientific">Bionectria ochroleuca</name>
    <name type="common">Gliocladium roseum</name>
    <dbReference type="NCBI Taxonomy" id="29856"/>
    <lineage>
        <taxon>Eukaryota</taxon>
        <taxon>Fungi</taxon>
        <taxon>Dikarya</taxon>
        <taxon>Ascomycota</taxon>
        <taxon>Pezizomycotina</taxon>
        <taxon>Sordariomycetes</taxon>
        <taxon>Hypocreomycetidae</taxon>
        <taxon>Hypocreales</taxon>
        <taxon>Bionectriaceae</taxon>
        <taxon>Clonostachys</taxon>
    </lineage>
</organism>
<feature type="region of interest" description="Disordered" evidence="4">
    <location>
        <begin position="78"/>
        <end position="98"/>
    </location>
</feature>
<sequence>MASFSNVSSDLIWEITRNNNSFLTKSKQNGGAQFSRDPLNLLNKNSRKQAGFVNDKAVGIVRNEKGFTVITKKASAPNKPKEAFLKSEHSGAKSSRKAYKAVANQTAKNGYRADLRETAVQRVSAIRRSHLPVKPEPEQKLRGNKAKKAEASS</sequence>
<evidence type="ECO:0000256" key="3">
    <source>
        <dbReference type="ARBA" id="ARBA00023274"/>
    </source>
</evidence>
<feature type="domain" description="Ribosomal eL28/Mak16" evidence="5">
    <location>
        <begin position="11"/>
        <end position="129"/>
    </location>
</feature>
<evidence type="ECO:0000313" key="6">
    <source>
        <dbReference type="EMBL" id="CEO48465.1"/>
    </source>
</evidence>
<dbReference type="PANTHER" id="PTHR10544">
    <property type="entry name" value="60S RIBOSOMAL PROTEIN L28"/>
    <property type="match status" value="1"/>
</dbReference>
<dbReference type="Proteomes" id="UP000616885">
    <property type="component" value="Unassembled WGS sequence"/>
</dbReference>
<evidence type="ECO:0000256" key="2">
    <source>
        <dbReference type="ARBA" id="ARBA00022980"/>
    </source>
</evidence>
<dbReference type="FunFam" id="3.30.390.110:FF:000002">
    <property type="entry name" value="60S ribosomal protein L28"/>
    <property type="match status" value="1"/>
</dbReference>
<dbReference type="EMBL" id="JADCTT010000012">
    <property type="protein sequence ID" value="KAF9745519.1"/>
    <property type="molecule type" value="Genomic_DNA"/>
</dbReference>
<evidence type="ECO:0000259" key="5">
    <source>
        <dbReference type="Pfam" id="PF01778"/>
    </source>
</evidence>
<dbReference type="Gene3D" id="3.30.390.110">
    <property type="match status" value="1"/>
</dbReference>
<gene>
    <name evidence="6" type="ORF">BN869_000004522_1</name>
    <name evidence="7" type="ORF">IM811_003820</name>
</gene>
<feature type="compositionally biased region" description="Basic and acidic residues" evidence="4">
    <location>
        <begin position="133"/>
        <end position="153"/>
    </location>
</feature>
<dbReference type="GO" id="GO:0003735">
    <property type="term" value="F:structural constituent of ribosome"/>
    <property type="evidence" value="ECO:0007669"/>
    <property type="project" value="InterPro"/>
</dbReference>
<feature type="compositionally biased region" description="Basic and acidic residues" evidence="4">
    <location>
        <begin position="79"/>
        <end position="91"/>
    </location>
</feature>
<reference evidence="6" key="1">
    <citation type="submission" date="2015-01" db="EMBL/GenBank/DDBJ databases">
        <authorList>
            <person name="Durling Mikael"/>
        </authorList>
    </citation>
    <scope>NUCLEOTIDE SEQUENCE</scope>
</reference>
<feature type="region of interest" description="Disordered" evidence="4">
    <location>
        <begin position="127"/>
        <end position="153"/>
    </location>
</feature>